<accession>A0A2V0P014</accession>
<keyword evidence="2" id="KW-1133">Transmembrane helix</keyword>
<gene>
    <name evidence="3" type="ORF">Rsub_04852</name>
</gene>
<dbReference type="EMBL" id="BDRX01000022">
    <property type="protein sequence ID" value="GBF91183.1"/>
    <property type="molecule type" value="Genomic_DNA"/>
</dbReference>
<keyword evidence="2" id="KW-0472">Membrane</keyword>
<dbReference type="OrthoDB" id="10514284at2759"/>
<dbReference type="InParanoid" id="A0A2V0P014"/>
<sequence>MVYWGCSTARNRLAWAWVALAGSTGATLFVLGAARLDACNRAAASGGGGGGGSGSGCVASKAMLIAGSALMLLALPPILFFGGCAAPPSGDLEEGECGAGVTVVRQGMNGAALHYKYDGAGRLVFAPDRYTEAAIAGDCGGGGDWGGPPPAAVGPMTAQRWSQAGGDCGGGGGGGGGERSARTSDTAYLQQHQHPAGAIAVLPARSPRPGTPASSRASPAFDRRPATLSDYKTDPDLYTLPQ</sequence>
<name>A0A2V0P014_9CHLO</name>
<organism evidence="3 4">
    <name type="scientific">Raphidocelis subcapitata</name>
    <dbReference type="NCBI Taxonomy" id="307507"/>
    <lineage>
        <taxon>Eukaryota</taxon>
        <taxon>Viridiplantae</taxon>
        <taxon>Chlorophyta</taxon>
        <taxon>core chlorophytes</taxon>
        <taxon>Chlorophyceae</taxon>
        <taxon>CS clade</taxon>
        <taxon>Sphaeropleales</taxon>
        <taxon>Selenastraceae</taxon>
        <taxon>Raphidocelis</taxon>
    </lineage>
</organism>
<feature type="compositionally biased region" description="Basic and acidic residues" evidence="1">
    <location>
        <begin position="221"/>
        <end position="235"/>
    </location>
</feature>
<reference evidence="3 4" key="1">
    <citation type="journal article" date="2018" name="Sci. Rep.">
        <title>Raphidocelis subcapitata (=Pseudokirchneriella subcapitata) provides an insight into genome evolution and environmental adaptations in the Sphaeropleales.</title>
        <authorList>
            <person name="Suzuki S."/>
            <person name="Yamaguchi H."/>
            <person name="Nakajima N."/>
            <person name="Kawachi M."/>
        </authorList>
    </citation>
    <scope>NUCLEOTIDE SEQUENCE [LARGE SCALE GENOMIC DNA]</scope>
    <source>
        <strain evidence="3 4">NIES-35</strain>
    </source>
</reference>
<evidence type="ECO:0000313" key="4">
    <source>
        <dbReference type="Proteomes" id="UP000247498"/>
    </source>
</evidence>
<comment type="caution">
    <text evidence="3">The sequence shown here is derived from an EMBL/GenBank/DDBJ whole genome shotgun (WGS) entry which is preliminary data.</text>
</comment>
<dbReference type="AlphaFoldDB" id="A0A2V0P014"/>
<evidence type="ECO:0000256" key="2">
    <source>
        <dbReference type="SAM" id="Phobius"/>
    </source>
</evidence>
<evidence type="ECO:0000313" key="3">
    <source>
        <dbReference type="EMBL" id="GBF91183.1"/>
    </source>
</evidence>
<feature type="region of interest" description="Disordered" evidence="1">
    <location>
        <begin position="165"/>
        <end position="242"/>
    </location>
</feature>
<feature type="compositionally biased region" description="Polar residues" evidence="1">
    <location>
        <begin position="183"/>
        <end position="193"/>
    </location>
</feature>
<proteinExistence type="predicted"/>
<keyword evidence="2" id="KW-0812">Transmembrane</keyword>
<feature type="transmembrane region" description="Helical" evidence="2">
    <location>
        <begin position="62"/>
        <end position="82"/>
    </location>
</feature>
<feature type="transmembrane region" description="Helical" evidence="2">
    <location>
        <begin position="14"/>
        <end position="34"/>
    </location>
</feature>
<protein>
    <submittedName>
        <fullName evidence="3">Uncharacterized protein</fullName>
    </submittedName>
</protein>
<feature type="compositionally biased region" description="Gly residues" evidence="1">
    <location>
        <begin position="166"/>
        <end position="178"/>
    </location>
</feature>
<dbReference type="Proteomes" id="UP000247498">
    <property type="component" value="Unassembled WGS sequence"/>
</dbReference>
<evidence type="ECO:0000256" key="1">
    <source>
        <dbReference type="SAM" id="MobiDB-lite"/>
    </source>
</evidence>
<keyword evidence="4" id="KW-1185">Reference proteome</keyword>